<keyword evidence="2" id="KW-1185">Reference proteome</keyword>
<sequence length="130" mass="14989">MASTNTIIDVRNRKISMSMLDQTVNISIFNSWLSNCVNDCLVVDELNVDTFEVDVARKKEELELMPTLINCSDTGQTDKELKKKLELKKIVKRDIDVPKQQAYYPRPFNEQYLRSSAGQNVSSRDLQMKN</sequence>
<dbReference type="AlphaFoldDB" id="A0AAV3R3L0"/>
<dbReference type="Proteomes" id="UP001454036">
    <property type="component" value="Unassembled WGS sequence"/>
</dbReference>
<organism evidence="1 2">
    <name type="scientific">Lithospermum erythrorhizon</name>
    <name type="common">Purple gromwell</name>
    <name type="synonym">Lithospermum officinale var. erythrorhizon</name>
    <dbReference type="NCBI Taxonomy" id="34254"/>
    <lineage>
        <taxon>Eukaryota</taxon>
        <taxon>Viridiplantae</taxon>
        <taxon>Streptophyta</taxon>
        <taxon>Embryophyta</taxon>
        <taxon>Tracheophyta</taxon>
        <taxon>Spermatophyta</taxon>
        <taxon>Magnoliopsida</taxon>
        <taxon>eudicotyledons</taxon>
        <taxon>Gunneridae</taxon>
        <taxon>Pentapetalae</taxon>
        <taxon>asterids</taxon>
        <taxon>lamiids</taxon>
        <taxon>Boraginales</taxon>
        <taxon>Boraginaceae</taxon>
        <taxon>Boraginoideae</taxon>
        <taxon>Lithospermeae</taxon>
        <taxon>Lithospermum</taxon>
    </lineage>
</organism>
<name>A0AAV3R3L0_LITER</name>
<accession>A0AAV3R3L0</accession>
<dbReference type="EMBL" id="BAABME010006660">
    <property type="protein sequence ID" value="GAA0168957.1"/>
    <property type="molecule type" value="Genomic_DNA"/>
</dbReference>
<comment type="caution">
    <text evidence="1">The sequence shown here is derived from an EMBL/GenBank/DDBJ whole genome shotgun (WGS) entry which is preliminary data.</text>
</comment>
<evidence type="ECO:0000313" key="1">
    <source>
        <dbReference type="EMBL" id="GAA0168957.1"/>
    </source>
</evidence>
<proteinExistence type="predicted"/>
<reference evidence="1 2" key="1">
    <citation type="submission" date="2024-01" db="EMBL/GenBank/DDBJ databases">
        <title>The complete chloroplast genome sequence of Lithospermum erythrorhizon: insights into the phylogenetic relationship among Boraginaceae species and the maternal lineages of purple gromwells.</title>
        <authorList>
            <person name="Okada T."/>
            <person name="Watanabe K."/>
        </authorList>
    </citation>
    <scope>NUCLEOTIDE SEQUENCE [LARGE SCALE GENOMIC DNA]</scope>
</reference>
<gene>
    <name evidence="1" type="ORF">LIER_23542</name>
</gene>
<protein>
    <submittedName>
        <fullName evidence="1">Uncharacterized protein</fullName>
    </submittedName>
</protein>
<evidence type="ECO:0000313" key="2">
    <source>
        <dbReference type="Proteomes" id="UP001454036"/>
    </source>
</evidence>